<accession>A0A1H6HD88</accession>
<proteinExistence type="predicted"/>
<dbReference type="Proteomes" id="UP000198561">
    <property type="component" value="Unassembled WGS sequence"/>
</dbReference>
<sequence length="85" mass="9854">MINLVIMSKSLSSIYAFNYDCAEQFLHGVIAIPARRALEKEKINSLEKLSDYSEKEIMQLHGFGKNTMMKLKNYMKENQVCFKEA</sequence>
<evidence type="ECO:0000313" key="2">
    <source>
        <dbReference type="Proteomes" id="UP000198561"/>
    </source>
</evidence>
<evidence type="ECO:0000313" key="1">
    <source>
        <dbReference type="EMBL" id="SEH33789.1"/>
    </source>
</evidence>
<dbReference type="STRING" id="680127.SAMN05421593_2452"/>
<dbReference type="SUPFAM" id="SSF47789">
    <property type="entry name" value="C-terminal domain of RNA polymerase alpha subunit"/>
    <property type="match status" value="1"/>
</dbReference>
<dbReference type="EMBL" id="FNWQ01000002">
    <property type="protein sequence ID" value="SEH33789.1"/>
    <property type="molecule type" value="Genomic_DNA"/>
</dbReference>
<gene>
    <name evidence="1" type="ORF">SAMN05421593_2452</name>
</gene>
<evidence type="ECO:0008006" key="3">
    <source>
        <dbReference type="Google" id="ProtNLM"/>
    </source>
</evidence>
<dbReference type="Gene3D" id="1.10.150.20">
    <property type="entry name" value="5' to 3' exonuclease, C-terminal subdomain"/>
    <property type="match status" value="1"/>
</dbReference>
<dbReference type="AlphaFoldDB" id="A0A1H6HD88"/>
<reference evidence="1 2" key="1">
    <citation type="submission" date="2016-10" db="EMBL/GenBank/DDBJ databases">
        <authorList>
            <person name="de Groot N.N."/>
        </authorList>
    </citation>
    <scope>NUCLEOTIDE SEQUENCE [LARGE SCALE GENOMIC DNA]</scope>
    <source>
        <strain evidence="1 2">DSM 23031</strain>
    </source>
</reference>
<name>A0A1H6HD88_CHRCI</name>
<protein>
    <recommendedName>
        <fullName evidence="3">RNA polymerase alpha subunit C-terminal domain-containing protein</fullName>
    </recommendedName>
</protein>
<organism evidence="1 2">
    <name type="scientific">Chryseobacterium culicis</name>
    <dbReference type="NCBI Taxonomy" id="680127"/>
    <lineage>
        <taxon>Bacteria</taxon>
        <taxon>Pseudomonadati</taxon>
        <taxon>Bacteroidota</taxon>
        <taxon>Flavobacteriia</taxon>
        <taxon>Flavobacteriales</taxon>
        <taxon>Weeksellaceae</taxon>
        <taxon>Chryseobacterium group</taxon>
        <taxon>Chryseobacterium</taxon>
    </lineage>
</organism>